<feature type="transmembrane region" description="Helical" evidence="10">
    <location>
        <begin position="14"/>
        <end position="38"/>
    </location>
</feature>
<evidence type="ECO:0000313" key="11">
    <source>
        <dbReference type="EMBL" id="PSS18485.1"/>
    </source>
</evidence>
<dbReference type="InterPro" id="IPR001128">
    <property type="entry name" value="Cyt_P450"/>
</dbReference>
<proteinExistence type="inferred from homology"/>
<dbReference type="PROSITE" id="PS00086">
    <property type="entry name" value="CYTOCHROME_P450"/>
    <property type="match status" value="1"/>
</dbReference>
<dbReference type="GO" id="GO:0020037">
    <property type="term" value="F:heme binding"/>
    <property type="evidence" value="ECO:0007669"/>
    <property type="project" value="InterPro"/>
</dbReference>
<evidence type="ECO:0000256" key="6">
    <source>
        <dbReference type="ARBA" id="ARBA00023004"/>
    </source>
</evidence>
<dbReference type="InParanoid" id="A0A2T3B1P9"/>
<dbReference type="GO" id="GO:0005506">
    <property type="term" value="F:iron ion binding"/>
    <property type="evidence" value="ECO:0007669"/>
    <property type="project" value="InterPro"/>
</dbReference>
<name>A0A2T3B1P9_AMORE</name>
<comment type="similarity">
    <text evidence="2 9">Belongs to the cytochrome P450 family.</text>
</comment>
<keyword evidence="5 9" id="KW-0560">Oxidoreductase</keyword>
<keyword evidence="4 8" id="KW-0479">Metal-binding</keyword>
<keyword evidence="6 8" id="KW-0408">Iron</keyword>
<dbReference type="PANTHER" id="PTHR24305:SF230">
    <property type="entry name" value="P450, PUTATIVE (EUROFUNG)-RELATED"/>
    <property type="match status" value="1"/>
</dbReference>
<evidence type="ECO:0000256" key="5">
    <source>
        <dbReference type="ARBA" id="ARBA00023002"/>
    </source>
</evidence>
<keyword evidence="3 8" id="KW-0349">Heme</keyword>
<keyword evidence="12" id="KW-1185">Reference proteome</keyword>
<protein>
    <recommendedName>
        <fullName evidence="13">Cytochrome P450 monooxygenase</fullName>
    </recommendedName>
</protein>
<dbReference type="EMBL" id="KZ679011">
    <property type="protein sequence ID" value="PSS18485.1"/>
    <property type="molecule type" value="Genomic_DNA"/>
</dbReference>
<dbReference type="CDD" id="cd11058">
    <property type="entry name" value="CYP60B-like"/>
    <property type="match status" value="1"/>
</dbReference>
<comment type="cofactor">
    <cofactor evidence="1 8">
        <name>heme</name>
        <dbReference type="ChEBI" id="CHEBI:30413"/>
    </cofactor>
</comment>
<reference evidence="11 12" key="1">
    <citation type="journal article" date="2018" name="New Phytol.">
        <title>Comparative genomics and transcriptomics depict ericoid mycorrhizal fungi as versatile saprotrophs and plant mutualists.</title>
        <authorList>
            <person name="Martino E."/>
            <person name="Morin E."/>
            <person name="Grelet G.A."/>
            <person name="Kuo A."/>
            <person name="Kohler A."/>
            <person name="Daghino S."/>
            <person name="Barry K.W."/>
            <person name="Cichocki N."/>
            <person name="Clum A."/>
            <person name="Dockter R.B."/>
            <person name="Hainaut M."/>
            <person name="Kuo R.C."/>
            <person name="LaButti K."/>
            <person name="Lindahl B.D."/>
            <person name="Lindquist E.A."/>
            <person name="Lipzen A."/>
            <person name="Khouja H.R."/>
            <person name="Magnuson J."/>
            <person name="Murat C."/>
            <person name="Ohm R.A."/>
            <person name="Singer S.W."/>
            <person name="Spatafora J.W."/>
            <person name="Wang M."/>
            <person name="Veneault-Fourrey C."/>
            <person name="Henrissat B."/>
            <person name="Grigoriev I.V."/>
            <person name="Martin F.M."/>
            <person name="Perotto S."/>
        </authorList>
    </citation>
    <scope>NUCLEOTIDE SEQUENCE [LARGE SCALE GENOMIC DNA]</scope>
    <source>
        <strain evidence="11 12">ATCC 22711</strain>
    </source>
</reference>
<evidence type="ECO:0000256" key="9">
    <source>
        <dbReference type="RuleBase" id="RU000461"/>
    </source>
</evidence>
<keyword evidence="10" id="KW-0812">Transmembrane</keyword>
<dbReference type="OrthoDB" id="1470350at2759"/>
<dbReference type="PRINTS" id="PR00463">
    <property type="entry name" value="EP450I"/>
</dbReference>
<evidence type="ECO:0000256" key="2">
    <source>
        <dbReference type="ARBA" id="ARBA00010617"/>
    </source>
</evidence>
<evidence type="ECO:0008006" key="13">
    <source>
        <dbReference type="Google" id="ProtNLM"/>
    </source>
</evidence>
<dbReference type="STRING" id="857342.A0A2T3B1P9"/>
<dbReference type="Proteomes" id="UP000241818">
    <property type="component" value="Unassembled WGS sequence"/>
</dbReference>
<sequence length="497" mass="56178">MAPLNPSFTIEDSLLGLCGVFGLSLCYLLGLAIYRVYFHPLAAYPGPKICAITRLPYLWNHVKGRQTHNARRLHNIYGDVVRIAPNELSYTNPNAWKDIYGHRQGKPEMAKNPKSYTTHPGGKHIITANREDHSRFRKNLSHGFSDASMRQQEPLIQSYVDLLVRRLEEHSHDGQIPQNMCSWYNWITFDIIGDLTFGEPFGCLENSDYHPWVRAIFDTVKAGIYINALKYVPYGQKAAWFFISKELLAKKKTHHQITVEKVKHRVGLTEERPDFLGNILKRKEKGFTFPELLSNSSILIIAGSETTATILSGVTYILLKTPDVMDKVVHEVRSSFSSNDEITIHSTSSLKYMIACLEEALRIYPPAPAGFPRIVPEGGDFIAEKWVPGGTVAGVSIMAAHHSPDNFRDPDSFIPERFLGDPRFVDDNKNALNPFSTGPRNCLGKNLAWAEMRLILAKVLFNFDLTLAHGSENWLDQKSYTIWEKGALNVGLKKIVR</sequence>
<evidence type="ECO:0000313" key="12">
    <source>
        <dbReference type="Proteomes" id="UP000241818"/>
    </source>
</evidence>
<gene>
    <name evidence="11" type="ORF">M430DRAFT_139765</name>
</gene>
<evidence type="ECO:0000256" key="8">
    <source>
        <dbReference type="PIRSR" id="PIRSR602401-1"/>
    </source>
</evidence>
<accession>A0A2T3B1P9</accession>
<dbReference type="PANTHER" id="PTHR24305">
    <property type="entry name" value="CYTOCHROME P450"/>
    <property type="match status" value="1"/>
</dbReference>
<feature type="binding site" description="axial binding residue" evidence="8">
    <location>
        <position position="442"/>
    </location>
    <ligand>
        <name>heme</name>
        <dbReference type="ChEBI" id="CHEBI:30413"/>
    </ligand>
    <ligandPart>
        <name>Fe</name>
        <dbReference type="ChEBI" id="CHEBI:18248"/>
    </ligandPart>
</feature>
<dbReference type="GeneID" id="36570708"/>
<dbReference type="RefSeq" id="XP_024720837.1">
    <property type="nucleotide sequence ID" value="XM_024862627.1"/>
</dbReference>
<organism evidence="11 12">
    <name type="scientific">Amorphotheca resinae ATCC 22711</name>
    <dbReference type="NCBI Taxonomy" id="857342"/>
    <lineage>
        <taxon>Eukaryota</taxon>
        <taxon>Fungi</taxon>
        <taxon>Dikarya</taxon>
        <taxon>Ascomycota</taxon>
        <taxon>Pezizomycotina</taxon>
        <taxon>Leotiomycetes</taxon>
        <taxon>Helotiales</taxon>
        <taxon>Amorphothecaceae</taxon>
        <taxon>Amorphotheca</taxon>
    </lineage>
</organism>
<dbReference type="InterPro" id="IPR050121">
    <property type="entry name" value="Cytochrome_P450_monoxygenase"/>
</dbReference>
<keyword evidence="10" id="KW-0472">Membrane</keyword>
<evidence type="ECO:0000256" key="4">
    <source>
        <dbReference type="ARBA" id="ARBA00022723"/>
    </source>
</evidence>
<evidence type="ECO:0000256" key="10">
    <source>
        <dbReference type="SAM" id="Phobius"/>
    </source>
</evidence>
<dbReference type="GO" id="GO:0016705">
    <property type="term" value="F:oxidoreductase activity, acting on paired donors, with incorporation or reduction of molecular oxygen"/>
    <property type="evidence" value="ECO:0007669"/>
    <property type="project" value="InterPro"/>
</dbReference>
<dbReference type="PRINTS" id="PR00385">
    <property type="entry name" value="P450"/>
</dbReference>
<dbReference type="Gene3D" id="1.10.630.10">
    <property type="entry name" value="Cytochrome P450"/>
    <property type="match status" value="1"/>
</dbReference>
<dbReference type="SUPFAM" id="SSF48264">
    <property type="entry name" value="Cytochrome P450"/>
    <property type="match status" value="1"/>
</dbReference>
<dbReference type="InterPro" id="IPR002401">
    <property type="entry name" value="Cyt_P450_E_grp-I"/>
</dbReference>
<evidence type="ECO:0000256" key="3">
    <source>
        <dbReference type="ARBA" id="ARBA00022617"/>
    </source>
</evidence>
<dbReference type="GO" id="GO:0009403">
    <property type="term" value="P:toxin biosynthetic process"/>
    <property type="evidence" value="ECO:0007669"/>
    <property type="project" value="UniProtKB-ARBA"/>
</dbReference>
<dbReference type="AlphaFoldDB" id="A0A2T3B1P9"/>
<dbReference type="FunFam" id="1.10.630.10:FF:000047">
    <property type="entry name" value="Cytochrome P450 monooxygenase"/>
    <property type="match status" value="1"/>
</dbReference>
<keyword evidence="10" id="KW-1133">Transmembrane helix</keyword>
<dbReference type="Pfam" id="PF00067">
    <property type="entry name" value="p450"/>
    <property type="match status" value="1"/>
</dbReference>
<evidence type="ECO:0000256" key="1">
    <source>
        <dbReference type="ARBA" id="ARBA00001971"/>
    </source>
</evidence>
<dbReference type="InterPro" id="IPR036396">
    <property type="entry name" value="Cyt_P450_sf"/>
</dbReference>
<keyword evidence="7 9" id="KW-0503">Monooxygenase</keyword>
<evidence type="ECO:0000256" key="7">
    <source>
        <dbReference type="ARBA" id="ARBA00023033"/>
    </source>
</evidence>
<dbReference type="InterPro" id="IPR017972">
    <property type="entry name" value="Cyt_P450_CS"/>
</dbReference>
<dbReference type="GO" id="GO:0004497">
    <property type="term" value="F:monooxygenase activity"/>
    <property type="evidence" value="ECO:0007669"/>
    <property type="project" value="UniProtKB-KW"/>
</dbReference>